<evidence type="ECO:0000256" key="1">
    <source>
        <dbReference type="SAM" id="SignalP"/>
    </source>
</evidence>
<reference evidence="3" key="1">
    <citation type="submission" date="2011-03" db="EMBL/GenBank/DDBJ databases">
        <title>Draft genome sequence of Brevundimonas diminuta.</title>
        <authorList>
            <person name="Brown P.J.B."/>
            <person name="Buechlein A."/>
            <person name="Hemmerich C."/>
            <person name="Brun Y.V."/>
        </authorList>
    </citation>
    <scope>NUCLEOTIDE SEQUENCE [LARGE SCALE GENOMIC DNA]</scope>
    <source>
        <strain evidence="3">C19</strain>
    </source>
</reference>
<dbReference type="EMBL" id="GL883078">
    <property type="protein sequence ID" value="EGF91327.1"/>
    <property type="molecule type" value="Genomic_DNA"/>
</dbReference>
<dbReference type="OrthoDB" id="7630914at2"/>
<accession>F4QM86</accession>
<dbReference type="eggNOG" id="ENOG5032VMW">
    <property type="taxonomic scope" value="Bacteria"/>
</dbReference>
<protein>
    <submittedName>
        <fullName evidence="2">Uncharacterized protein</fullName>
    </submittedName>
</protein>
<organism evidence="2 3">
    <name type="scientific">Asticcacaulis biprosthecium C19</name>
    <dbReference type="NCBI Taxonomy" id="715226"/>
    <lineage>
        <taxon>Bacteria</taxon>
        <taxon>Pseudomonadati</taxon>
        <taxon>Pseudomonadota</taxon>
        <taxon>Alphaproteobacteria</taxon>
        <taxon>Caulobacterales</taxon>
        <taxon>Caulobacteraceae</taxon>
        <taxon>Asticcacaulis</taxon>
    </lineage>
</organism>
<dbReference type="AlphaFoldDB" id="F4QM86"/>
<name>F4QM86_9CAUL</name>
<gene>
    <name evidence="2" type="ORF">ABI_27420</name>
</gene>
<evidence type="ECO:0000313" key="3">
    <source>
        <dbReference type="Proteomes" id="UP000006512"/>
    </source>
</evidence>
<sequence length="321" mass="34310">MESSSQGKRVAKPFISVLMAAAAFALAPTAMAEGDIAAVAVKRYFLKEVNARCHLLDAPAARALAAGYVQARNSVLRAGHDMSALSPWLAKARSAAAAAPCDAPEVTAEAELARGGFRRFLAQTSLDLPTGRTAWTGTRAHGSEARWRLVQYQNAPGIDAALGLYGAVDRYSFAVMASFKDGARPYSARLLVRDTSRVAVGLINPAAYDVSRDAPMGLSEAGALSFMARATRTTQAHLAPHVKVNSAGFSLTGKYVGDQSPVEAVRFDFPSRAFPAIGMLDPREDIVVVFECDDGPRYVRFEVGDFVTGLTWINLPSGWQI</sequence>
<dbReference type="STRING" id="715226.ABI_27420"/>
<dbReference type="Proteomes" id="UP000006512">
    <property type="component" value="Unassembled WGS sequence"/>
</dbReference>
<keyword evidence="1" id="KW-0732">Signal</keyword>
<proteinExistence type="predicted"/>
<dbReference type="HOGENOM" id="CLU_968721_0_0_5"/>
<evidence type="ECO:0000313" key="2">
    <source>
        <dbReference type="EMBL" id="EGF91327.1"/>
    </source>
</evidence>
<keyword evidence="3" id="KW-1185">Reference proteome</keyword>
<feature type="chain" id="PRO_5003320962" evidence="1">
    <location>
        <begin position="33"/>
        <end position="321"/>
    </location>
</feature>
<feature type="signal peptide" evidence="1">
    <location>
        <begin position="1"/>
        <end position="32"/>
    </location>
</feature>